<evidence type="ECO:0000256" key="1">
    <source>
        <dbReference type="SAM" id="MobiDB-lite"/>
    </source>
</evidence>
<reference evidence="3" key="2">
    <citation type="submission" date="2023-06" db="EMBL/GenBank/DDBJ databases">
        <authorList>
            <person name="Ma L."/>
            <person name="Liu K.-W."/>
            <person name="Li Z."/>
            <person name="Hsiao Y.-Y."/>
            <person name="Qi Y."/>
            <person name="Fu T."/>
            <person name="Tang G."/>
            <person name="Zhang D."/>
            <person name="Sun W.-H."/>
            <person name="Liu D.-K."/>
            <person name="Li Y."/>
            <person name="Chen G.-Z."/>
            <person name="Liu X.-D."/>
            <person name="Liao X.-Y."/>
            <person name="Jiang Y.-T."/>
            <person name="Yu X."/>
            <person name="Hao Y."/>
            <person name="Huang J."/>
            <person name="Zhao X.-W."/>
            <person name="Ke S."/>
            <person name="Chen Y.-Y."/>
            <person name="Wu W.-L."/>
            <person name="Hsu J.-L."/>
            <person name="Lin Y.-F."/>
            <person name="Huang M.-D."/>
            <person name="Li C.-Y."/>
            <person name="Huang L."/>
            <person name="Wang Z.-W."/>
            <person name="Zhao X."/>
            <person name="Zhong W.-Y."/>
            <person name="Peng D.-H."/>
            <person name="Ahmad S."/>
            <person name="Lan S."/>
            <person name="Zhang J.-S."/>
            <person name="Tsai W.-C."/>
            <person name="Van De Peer Y."/>
            <person name="Liu Z.-J."/>
        </authorList>
    </citation>
    <scope>NUCLEOTIDE SEQUENCE</scope>
    <source>
        <strain evidence="3">CP</strain>
        <tissue evidence="3">Leaves</tissue>
    </source>
</reference>
<feature type="region of interest" description="Disordered" evidence="1">
    <location>
        <begin position="250"/>
        <end position="289"/>
    </location>
</feature>
<dbReference type="PANTHER" id="PTHR46328">
    <property type="entry name" value="FAR-RED IMPAIRED RESPONSIVE (FAR1) FAMILY PROTEIN-RELATED"/>
    <property type="match status" value="1"/>
</dbReference>
<sequence length="289" mass="33469">MSFDSEEAVKTYYVAYASSIGFAVRISRSRRSKKDETVIMLRFVCSKEGYYNKKDRSLDGKKKRKGPGSIREGCKAMLEVRKSVNDQWVVTKYLNEHNHELGVPSKVRYIATEGDTEIEPFLGMEFESYEAAKTYYYTYASRVGFDARVRQSRRSARDESFVMRRFVCRKEGFHVDEDGNGTGDDGKKKAKKIIEKEGCQAVFEIVRKDYDRCAQEGAISVETYKIAKEALQKALTDVLMAKIKQRKLQQQHVQNSLKPQKMLNKKPLPKLTQKKLARRRHAEDEEQEE</sequence>
<evidence type="ECO:0000313" key="3">
    <source>
        <dbReference type="EMBL" id="KAK1284831.1"/>
    </source>
</evidence>
<dbReference type="Pfam" id="PF03101">
    <property type="entry name" value="FAR1"/>
    <property type="match status" value="2"/>
</dbReference>
<dbReference type="AlphaFoldDB" id="A0AAV9C7G0"/>
<feature type="compositionally biased region" description="Basic residues" evidence="1">
    <location>
        <begin position="263"/>
        <end position="280"/>
    </location>
</feature>
<proteinExistence type="predicted"/>
<reference evidence="3" key="1">
    <citation type="journal article" date="2023" name="Nat. Commun.">
        <title>Diploid and tetraploid genomes of Acorus and the evolution of monocots.</title>
        <authorList>
            <person name="Ma L."/>
            <person name="Liu K.W."/>
            <person name="Li Z."/>
            <person name="Hsiao Y.Y."/>
            <person name="Qi Y."/>
            <person name="Fu T."/>
            <person name="Tang G.D."/>
            <person name="Zhang D."/>
            <person name="Sun W.H."/>
            <person name="Liu D.K."/>
            <person name="Li Y."/>
            <person name="Chen G.Z."/>
            <person name="Liu X.D."/>
            <person name="Liao X.Y."/>
            <person name="Jiang Y.T."/>
            <person name="Yu X."/>
            <person name="Hao Y."/>
            <person name="Huang J."/>
            <person name="Zhao X.W."/>
            <person name="Ke S."/>
            <person name="Chen Y.Y."/>
            <person name="Wu W.L."/>
            <person name="Hsu J.L."/>
            <person name="Lin Y.F."/>
            <person name="Huang M.D."/>
            <person name="Li C.Y."/>
            <person name="Huang L."/>
            <person name="Wang Z.W."/>
            <person name="Zhao X."/>
            <person name="Zhong W.Y."/>
            <person name="Peng D.H."/>
            <person name="Ahmad S."/>
            <person name="Lan S."/>
            <person name="Zhang J.S."/>
            <person name="Tsai W.C."/>
            <person name="Van de Peer Y."/>
            <person name="Liu Z.J."/>
        </authorList>
    </citation>
    <scope>NUCLEOTIDE SEQUENCE</scope>
    <source>
        <strain evidence="3">CP</strain>
    </source>
</reference>
<dbReference type="EMBL" id="JAUJYO010000020">
    <property type="protein sequence ID" value="KAK1284831.1"/>
    <property type="molecule type" value="Genomic_DNA"/>
</dbReference>
<organism evidence="3 4">
    <name type="scientific">Acorus calamus</name>
    <name type="common">Sweet flag</name>
    <dbReference type="NCBI Taxonomy" id="4465"/>
    <lineage>
        <taxon>Eukaryota</taxon>
        <taxon>Viridiplantae</taxon>
        <taxon>Streptophyta</taxon>
        <taxon>Embryophyta</taxon>
        <taxon>Tracheophyta</taxon>
        <taxon>Spermatophyta</taxon>
        <taxon>Magnoliopsida</taxon>
        <taxon>Liliopsida</taxon>
        <taxon>Acoraceae</taxon>
        <taxon>Acorus</taxon>
    </lineage>
</organism>
<protein>
    <submittedName>
        <fullName evidence="3">Protein FAR1-RELATED SEQUENCE 5</fullName>
    </submittedName>
</protein>
<accession>A0AAV9C7G0</accession>
<comment type="caution">
    <text evidence="3">The sequence shown here is derived from an EMBL/GenBank/DDBJ whole genome shotgun (WGS) entry which is preliminary data.</text>
</comment>
<evidence type="ECO:0000313" key="4">
    <source>
        <dbReference type="Proteomes" id="UP001180020"/>
    </source>
</evidence>
<dbReference type="Proteomes" id="UP001180020">
    <property type="component" value="Unassembled WGS sequence"/>
</dbReference>
<feature type="domain" description="FAR1" evidence="2">
    <location>
        <begin position="12"/>
        <end position="101"/>
    </location>
</feature>
<dbReference type="PANTHER" id="PTHR46328:SF42">
    <property type="entry name" value="PROTEIN FAR1-RELATED SEQUENCE 5-LIKE ISOFORM X1"/>
    <property type="match status" value="1"/>
</dbReference>
<name>A0AAV9C7G0_ACOCL</name>
<gene>
    <name evidence="3" type="primary">FRS5</name>
    <name evidence="3" type="ORF">QJS10_CPB20g01055</name>
</gene>
<dbReference type="InterPro" id="IPR004330">
    <property type="entry name" value="FAR1_DNA_bnd_dom"/>
</dbReference>
<feature type="domain" description="FAR1" evidence="2">
    <location>
        <begin position="135"/>
        <end position="211"/>
    </location>
</feature>
<evidence type="ECO:0000259" key="2">
    <source>
        <dbReference type="Pfam" id="PF03101"/>
    </source>
</evidence>
<keyword evidence="4" id="KW-1185">Reference proteome</keyword>